<dbReference type="OrthoDB" id="5979581at2759"/>
<dbReference type="KEGG" id="tva:4772518"/>
<sequence length="345" mass="39555">MSKKEKKETLKRGTVIENYQVNDLIGQGGYGEIYTVHTLTDSTMYAMKVEALDCEKQGLVCEIETLLKLQDSPHFPKINGYGVTDTFRYLVMTLCGLSISNTRRLLPNRRMSLLTVTRIGLYMLDCIEDFHRHGFIHRDIKPGNFIFNDNNEIPLVLIDFGLSKCYIDPKTHQHLPERPKSGFRGTSKYASMNAHSYKDQSQRDDLISWMYSLIELYNGRLIWSKAKDNASTRKIKQSTPDTELLSGLPTGYAEVWYYINALGFAEMPDFDKIRKILLQIIFDSNHSFSDPFDWESIPESKVSRVSPFVPLPKAANLVQNYFEKYGITGKHKAVQGDTKCTCCRI</sequence>
<dbReference type="SMART" id="SM00220">
    <property type="entry name" value="S_TKc"/>
    <property type="match status" value="1"/>
</dbReference>
<dbReference type="STRING" id="5722.A2DYJ4"/>
<evidence type="ECO:0000256" key="4">
    <source>
        <dbReference type="PROSITE-ProRule" id="PRU10141"/>
    </source>
</evidence>
<evidence type="ECO:0000313" key="7">
    <source>
        <dbReference type="EMBL" id="EAY14529.1"/>
    </source>
</evidence>
<evidence type="ECO:0000256" key="5">
    <source>
        <dbReference type="RuleBase" id="RU000304"/>
    </source>
</evidence>
<dbReference type="VEuPathDB" id="TrichDB:TVAGG3_0321040"/>
<dbReference type="EMBL" id="DS113269">
    <property type="protein sequence ID" value="EAY14529.1"/>
    <property type="molecule type" value="Genomic_DNA"/>
</dbReference>
<evidence type="ECO:0000259" key="6">
    <source>
        <dbReference type="PROSITE" id="PS50011"/>
    </source>
</evidence>
<dbReference type="GO" id="GO:0004674">
    <property type="term" value="F:protein serine/threonine kinase activity"/>
    <property type="evidence" value="ECO:0000318"/>
    <property type="project" value="GO_Central"/>
</dbReference>
<dbReference type="SUPFAM" id="SSF56112">
    <property type="entry name" value="Protein kinase-like (PK-like)"/>
    <property type="match status" value="1"/>
</dbReference>
<dbReference type="Gene3D" id="1.10.510.10">
    <property type="entry name" value="Transferase(Phosphotransferase) domain 1"/>
    <property type="match status" value="1"/>
</dbReference>
<dbReference type="PROSITE" id="PS00107">
    <property type="entry name" value="PROTEIN_KINASE_ATP"/>
    <property type="match status" value="1"/>
</dbReference>
<dbReference type="SMR" id="A2DYJ4"/>
<dbReference type="InterPro" id="IPR011009">
    <property type="entry name" value="Kinase-like_dom_sf"/>
</dbReference>
<keyword evidence="7" id="KW-0808">Transferase</keyword>
<evidence type="ECO:0000256" key="3">
    <source>
        <dbReference type="ARBA" id="ARBA00022840"/>
    </source>
</evidence>
<feature type="binding site" evidence="4">
    <location>
        <position position="48"/>
    </location>
    <ligand>
        <name>ATP</name>
        <dbReference type="ChEBI" id="CHEBI:30616"/>
    </ligand>
</feature>
<proteinExistence type="inferred from homology"/>
<comment type="similarity">
    <text evidence="5">Belongs to the protein kinase superfamily.</text>
</comment>
<dbReference type="InterPro" id="IPR050235">
    <property type="entry name" value="CK1_Ser-Thr_kinase"/>
</dbReference>
<dbReference type="InterPro" id="IPR017441">
    <property type="entry name" value="Protein_kinase_ATP_BS"/>
</dbReference>
<dbReference type="GO" id="GO:0005524">
    <property type="term" value="F:ATP binding"/>
    <property type="evidence" value="ECO:0007669"/>
    <property type="project" value="UniProtKB-UniRule"/>
</dbReference>
<accession>A2DYJ4</accession>
<organism evidence="7 8">
    <name type="scientific">Trichomonas vaginalis (strain ATCC PRA-98 / G3)</name>
    <dbReference type="NCBI Taxonomy" id="412133"/>
    <lineage>
        <taxon>Eukaryota</taxon>
        <taxon>Metamonada</taxon>
        <taxon>Parabasalia</taxon>
        <taxon>Trichomonadida</taxon>
        <taxon>Trichomonadidae</taxon>
        <taxon>Trichomonas</taxon>
    </lineage>
</organism>
<dbReference type="InterPro" id="IPR008271">
    <property type="entry name" value="Ser/Thr_kinase_AS"/>
</dbReference>
<dbReference type="GO" id="GO:0005737">
    <property type="term" value="C:cytoplasm"/>
    <property type="evidence" value="ECO:0000318"/>
    <property type="project" value="GO_Central"/>
</dbReference>
<evidence type="ECO:0000256" key="1">
    <source>
        <dbReference type="ARBA" id="ARBA00012513"/>
    </source>
</evidence>
<keyword evidence="5" id="KW-0723">Serine/threonine-protein kinase</keyword>
<dbReference type="VEuPathDB" id="TrichDB:TVAG_388610"/>
<dbReference type="eggNOG" id="KOG1164">
    <property type="taxonomic scope" value="Eukaryota"/>
</dbReference>
<dbReference type="AlphaFoldDB" id="A2DYJ4"/>
<dbReference type="GO" id="GO:0007165">
    <property type="term" value="P:signal transduction"/>
    <property type="evidence" value="ECO:0000318"/>
    <property type="project" value="GO_Central"/>
</dbReference>
<protein>
    <recommendedName>
        <fullName evidence="1">non-specific serine/threonine protein kinase</fullName>
        <ecNumber evidence="1">2.7.11.1</ecNumber>
    </recommendedName>
</protein>
<dbReference type="EC" id="2.7.11.1" evidence="1"/>
<dbReference type="FunFam" id="1.10.510.10:FF:000886">
    <property type="entry name" value="CK1 family protein kinase"/>
    <property type="match status" value="1"/>
</dbReference>
<dbReference type="InParanoid" id="A2DYJ4"/>
<keyword evidence="8" id="KW-1185">Reference proteome</keyword>
<dbReference type="PROSITE" id="PS00108">
    <property type="entry name" value="PROTEIN_KINASE_ST"/>
    <property type="match status" value="1"/>
</dbReference>
<dbReference type="RefSeq" id="XP_001326752.1">
    <property type="nucleotide sequence ID" value="XM_001326717.1"/>
</dbReference>
<dbReference type="PANTHER" id="PTHR11909">
    <property type="entry name" value="CASEIN KINASE-RELATED"/>
    <property type="match status" value="1"/>
</dbReference>
<dbReference type="OMA" id="GLARQYC"/>
<keyword evidence="3 4" id="KW-0067">ATP-binding</keyword>
<dbReference type="Proteomes" id="UP000001542">
    <property type="component" value="Unassembled WGS sequence"/>
</dbReference>
<reference evidence="7" key="1">
    <citation type="submission" date="2006-10" db="EMBL/GenBank/DDBJ databases">
        <authorList>
            <person name="Amadeo P."/>
            <person name="Zhao Q."/>
            <person name="Wortman J."/>
            <person name="Fraser-Liggett C."/>
            <person name="Carlton J."/>
        </authorList>
    </citation>
    <scope>NUCLEOTIDE SEQUENCE</scope>
    <source>
        <strain evidence="7">G3</strain>
    </source>
</reference>
<feature type="domain" description="Protein kinase" evidence="6">
    <location>
        <begin position="19"/>
        <end position="309"/>
    </location>
</feature>
<dbReference type="InterPro" id="IPR000719">
    <property type="entry name" value="Prot_kinase_dom"/>
</dbReference>
<gene>
    <name evidence="7" type="ORF">TVAG_388610</name>
</gene>
<dbReference type="Pfam" id="PF00069">
    <property type="entry name" value="Pkinase"/>
    <property type="match status" value="1"/>
</dbReference>
<evidence type="ECO:0000256" key="2">
    <source>
        <dbReference type="ARBA" id="ARBA00022741"/>
    </source>
</evidence>
<keyword evidence="7" id="KW-0418">Kinase</keyword>
<dbReference type="PROSITE" id="PS50011">
    <property type="entry name" value="PROTEIN_KINASE_DOM"/>
    <property type="match status" value="1"/>
</dbReference>
<dbReference type="GO" id="GO:0005634">
    <property type="term" value="C:nucleus"/>
    <property type="evidence" value="ECO:0000318"/>
    <property type="project" value="GO_Central"/>
</dbReference>
<evidence type="ECO:0000313" key="8">
    <source>
        <dbReference type="Proteomes" id="UP000001542"/>
    </source>
</evidence>
<reference evidence="7" key="2">
    <citation type="journal article" date="2007" name="Science">
        <title>Draft genome sequence of the sexually transmitted pathogen Trichomonas vaginalis.</title>
        <authorList>
            <person name="Carlton J.M."/>
            <person name="Hirt R.P."/>
            <person name="Silva J.C."/>
            <person name="Delcher A.L."/>
            <person name="Schatz M."/>
            <person name="Zhao Q."/>
            <person name="Wortman J.R."/>
            <person name="Bidwell S.L."/>
            <person name="Alsmark U.C.M."/>
            <person name="Besteiro S."/>
            <person name="Sicheritz-Ponten T."/>
            <person name="Noel C.J."/>
            <person name="Dacks J.B."/>
            <person name="Foster P.G."/>
            <person name="Simillion C."/>
            <person name="Van de Peer Y."/>
            <person name="Miranda-Saavedra D."/>
            <person name="Barton G.J."/>
            <person name="Westrop G.D."/>
            <person name="Mueller S."/>
            <person name="Dessi D."/>
            <person name="Fiori P.L."/>
            <person name="Ren Q."/>
            <person name="Paulsen I."/>
            <person name="Zhang H."/>
            <person name="Bastida-Corcuera F.D."/>
            <person name="Simoes-Barbosa A."/>
            <person name="Brown M.T."/>
            <person name="Hayes R.D."/>
            <person name="Mukherjee M."/>
            <person name="Okumura C.Y."/>
            <person name="Schneider R."/>
            <person name="Smith A.J."/>
            <person name="Vanacova S."/>
            <person name="Villalvazo M."/>
            <person name="Haas B.J."/>
            <person name="Pertea M."/>
            <person name="Feldblyum T.V."/>
            <person name="Utterback T.R."/>
            <person name="Shu C.L."/>
            <person name="Osoegawa K."/>
            <person name="de Jong P.J."/>
            <person name="Hrdy I."/>
            <person name="Horvathova L."/>
            <person name="Zubacova Z."/>
            <person name="Dolezal P."/>
            <person name="Malik S.B."/>
            <person name="Logsdon J.M. Jr."/>
            <person name="Henze K."/>
            <person name="Gupta A."/>
            <person name="Wang C.C."/>
            <person name="Dunne R.L."/>
            <person name="Upcroft J.A."/>
            <person name="Upcroft P."/>
            <person name="White O."/>
            <person name="Salzberg S.L."/>
            <person name="Tang P."/>
            <person name="Chiu C.-H."/>
            <person name="Lee Y.-S."/>
            <person name="Embley T.M."/>
            <person name="Coombs G.H."/>
            <person name="Mottram J.C."/>
            <person name="Tachezy J."/>
            <person name="Fraser-Liggett C.M."/>
            <person name="Johnson P.J."/>
        </authorList>
    </citation>
    <scope>NUCLEOTIDE SEQUENCE [LARGE SCALE GENOMIC DNA]</scope>
    <source>
        <strain evidence="7">G3</strain>
    </source>
</reference>
<name>A2DYJ4_TRIV3</name>
<keyword evidence="2 4" id="KW-0547">Nucleotide-binding</keyword>